<sequence length="283" mass="33909">MNPRYPVYIISKGRWESRFTVRQLEMMGVPYKIVIEPQEYDKYAEVINKKNILVLPFSNLGQGSIPARNWVWEYSISIGAKRHWILDDNLERFWRLNKNEYHPVTSGTIFRAAEDFTDRYENVALSGLQYFMFVLRKTYYPPYRTNTRIYSCILINNSLTHRWRGRYNEDTDLSIRVLKDGWCTILFITFLVTKTVTMTLSGGNTDELYKRSDKKEEDGRWQMAESLRLQHPDITKITWKWGRWQHHVDYTPFERNKLIRRKNIIIPEGVDNYGMKLVDKIKE</sequence>
<dbReference type="InterPro" id="IPR049100">
    <property type="entry name" value="TAGT"/>
</dbReference>
<dbReference type="EMBL" id="MT142626">
    <property type="protein sequence ID" value="QJA86269.1"/>
    <property type="molecule type" value="Genomic_DNA"/>
</dbReference>
<organism evidence="2">
    <name type="scientific">viral metagenome</name>
    <dbReference type="NCBI Taxonomy" id="1070528"/>
    <lineage>
        <taxon>unclassified sequences</taxon>
        <taxon>metagenomes</taxon>
        <taxon>organismal metagenomes</taxon>
    </lineage>
</organism>
<evidence type="ECO:0000259" key="1">
    <source>
        <dbReference type="Pfam" id="PF20691"/>
    </source>
</evidence>
<accession>A0A6M3KWA6</accession>
<feature type="domain" description="TET-Associated Glycosyltransferase" evidence="1">
    <location>
        <begin position="5"/>
        <end position="203"/>
    </location>
</feature>
<gene>
    <name evidence="2" type="ORF">MM415B02101_0005</name>
</gene>
<proteinExistence type="predicted"/>
<evidence type="ECO:0000313" key="2">
    <source>
        <dbReference type="EMBL" id="QJA86269.1"/>
    </source>
</evidence>
<reference evidence="2" key="1">
    <citation type="submission" date="2020-03" db="EMBL/GenBank/DDBJ databases">
        <title>The deep terrestrial virosphere.</title>
        <authorList>
            <person name="Holmfeldt K."/>
            <person name="Nilsson E."/>
            <person name="Simone D."/>
            <person name="Lopez-Fernandez M."/>
            <person name="Wu X."/>
            <person name="de Brujin I."/>
            <person name="Lundin D."/>
            <person name="Andersson A."/>
            <person name="Bertilsson S."/>
            <person name="Dopson M."/>
        </authorList>
    </citation>
    <scope>NUCLEOTIDE SEQUENCE</scope>
    <source>
        <strain evidence="2">MM415B02101</strain>
    </source>
</reference>
<dbReference type="Pfam" id="PF20691">
    <property type="entry name" value="TAGT"/>
    <property type="match status" value="1"/>
</dbReference>
<protein>
    <recommendedName>
        <fullName evidence="1">TET-Associated Glycosyltransferase domain-containing protein</fullName>
    </recommendedName>
</protein>
<dbReference type="AlphaFoldDB" id="A0A6M3KWA6"/>
<name>A0A6M3KWA6_9ZZZZ</name>